<comment type="similarity">
    <text evidence="10">Belongs to the insect chemoreceptor superfamily. Heteromeric odorant receptor channel (TC 1.A.69) family.</text>
</comment>
<dbReference type="GO" id="GO:0005886">
    <property type="term" value="C:plasma membrane"/>
    <property type="evidence" value="ECO:0007669"/>
    <property type="project" value="UniProtKB-SubCell"/>
</dbReference>
<evidence type="ECO:0000256" key="2">
    <source>
        <dbReference type="ARBA" id="ARBA00022475"/>
    </source>
</evidence>
<name>A0A7M7LRJ5_APIME</name>
<organism evidence="12 13">
    <name type="scientific">Apis mellifera</name>
    <name type="common">Honeybee</name>
    <dbReference type="NCBI Taxonomy" id="7460"/>
    <lineage>
        <taxon>Eukaryota</taxon>
        <taxon>Metazoa</taxon>
        <taxon>Ecdysozoa</taxon>
        <taxon>Arthropoda</taxon>
        <taxon>Hexapoda</taxon>
        <taxon>Insecta</taxon>
        <taxon>Pterygota</taxon>
        <taxon>Neoptera</taxon>
        <taxon>Endopterygota</taxon>
        <taxon>Hymenoptera</taxon>
        <taxon>Apocrita</taxon>
        <taxon>Aculeata</taxon>
        <taxon>Apoidea</taxon>
        <taxon>Anthophila</taxon>
        <taxon>Apidae</taxon>
        <taxon>Apis</taxon>
    </lineage>
</organism>
<keyword evidence="9 10" id="KW-0807">Transducer</keyword>
<feature type="transmembrane region" description="Helical" evidence="10">
    <location>
        <begin position="38"/>
        <end position="59"/>
    </location>
</feature>
<dbReference type="PANTHER" id="PTHR21137:SF35">
    <property type="entry name" value="ODORANT RECEPTOR 19A-RELATED"/>
    <property type="match status" value="1"/>
</dbReference>
<evidence type="ECO:0000256" key="1">
    <source>
        <dbReference type="ARBA" id="ARBA00004651"/>
    </source>
</evidence>
<dbReference type="AlphaFoldDB" id="A0A7M7LRJ5"/>
<dbReference type="Proteomes" id="UP000005203">
    <property type="component" value="Linkage group LG7"/>
</dbReference>
<keyword evidence="3 10" id="KW-0716">Sensory transduction</keyword>
<dbReference type="RefSeq" id="XP_006564341.1">
    <property type="nucleotide sequence ID" value="XM_006564278.3"/>
</dbReference>
<reference evidence="11" key="1">
    <citation type="submission" date="2021-01" db="UniProtKB">
        <authorList>
            <consortium name="EnsemblMetazoa"/>
        </authorList>
    </citation>
    <scope>IDENTIFICATION</scope>
    <source>
        <strain evidence="11">DH4</strain>
    </source>
</reference>
<dbReference type="PANTHER" id="PTHR21137">
    <property type="entry name" value="ODORANT RECEPTOR"/>
    <property type="match status" value="1"/>
</dbReference>
<keyword evidence="2" id="KW-1003">Cell membrane</keyword>
<evidence type="ECO:0000256" key="3">
    <source>
        <dbReference type="ARBA" id="ARBA00022606"/>
    </source>
</evidence>
<comment type="caution">
    <text evidence="10">Lacks conserved residue(s) required for the propagation of feature annotation.</text>
</comment>
<feature type="non-terminal residue" evidence="13">
    <location>
        <position position="400"/>
    </location>
</feature>
<dbReference type="GO" id="GO:0004984">
    <property type="term" value="F:olfactory receptor activity"/>
    <property type="evidence" value="ECO:0007669"/>
    <property type="project" value="InterPro"/>
</dbReference>
<feature type="transmembrane region" description="Helical" evidence="10">
    <location>
        <begin position="170"/>
        <end position="192"/>
    </location>
</feature>
<evidence type="ECO:0000256" key="7">
    <source>
        <dbReference type="ARBA" id="ARBA00023136"/>
    </source>
</evidence>
<dbReference type="Pfam" id="PF02949">
    <property type="entry name" value="7tm_6"/>
    <property type="match status" value="1"/>
</dbReference>
<evidence type="ECO:0000256" key="6">
    <source>
        <dbReference type="ARBA" id="ARBA00022989"/>
    </source>
</evidence>
<dbReference type="EnsemblMetazoa" id="XM_006564278">
    <property type="protein sequence ID" value="XP_006564341"/>
    <property type="gene ID" value="LOC102654841"/>
</dbReference>
<accession>A0A7M7LRJ5</accession>
<gene>
    <name evidence="13" type="primary">LOC102654841</name>
</gene>
<keyword evidence="12" id="KW-1185">Reference proteome</keyword>
<keyword evidence="5 10" id="KW-0552">Olfaction</keyword>
<feature type="transmembrane region" description="Helical" evidence="10">
    <location>
        <begin position="71"/>
        <end position="88"/>
    </location>
</feature>
<accession>A0A8U0XY51</accession>
<dbReference type="GO" id="GO:0007165">
    <property type="term" value="P:signal transduction"/>
    <property type="evidence" value="ECO:0007669"/>
    <property type="project" value="UniProtKB-KW"/>
</dbReference>
<protein>
    <recommendedName>
        <fullName evidence="10">Odorant receptor</fullName>
    </recommendedName>
</protein>
<evidence type="ECO:0000256" key="5">
    <source>
        <dbReference type="ARBA" id="ARBA00022725"/>
    </source>
</evidence>
<evidence type="ECO:0000256" key="9">
    <source>
        <dbReference type="ARBA" id="ARBA00023224"/>
    </source>
</evidence>
<evidence type="ECO:0000256" key="10">
    <source>
        <dbReference type="RuleBase" id="RU351113"/>
    </source>
</evidence>
<dbReference type="KEGG" id="ame:102654841"/>
<accession>A0A8B6YZM4</accession>
<evidence type="ECO:0000313" key="13">
    <source>
        <dbReference type="RefSeq" id="XP_006564341.1"/>
    </source>
</evidence>
<feature type="transmembrane region" description="Helical" evidence="10">
    <location>
        <begin position="278"/>
        <end position="297"/>
    </location>
</feature>
<evidence type="ECO:0000313" key="11">
    <source>
        <dbReference type="EnsemblMetazoa" id="XP_006564341"/>
    </source>
</evidence>
<dbReference type="InterPro" id="IPR004117">
    <property type="entry name" value="7tm6_olfct_rcpt"/>
</dbReference>
<keyword evidence="7 10" id="KW-0472">Membrane</keyword>
<comment type="subcellular location">
    <subcellularLocation>
        <location evidence="1 10">Cell membrane</location>
        <topology evidence="1 10">Multi-pass membrane protein</topology>
    </subcellularLocation>
</comment>
<sequence length="400" mass="46025">MKMNFQNLNRLNTFVNAVSGNILPITDMKKRLSIVLKIYSILVWTIELSYLAACILGLFNVSRERALKDSTVNIVISLEVFVLIVYLHNRENLLRELIGKLNCLLIVDDETLRDVTIGTVKPLEKPLRVYIIASVGSLMIWASLPLAKIFRKSEFYYTDYQVPAVISNEPFPIGVFIGGVALQIFGSAYTLLRKVSLDLYTMHLILLITAQYKYLRIKFAAILEQETPKDFFYGGIIWQNVPCEYDKMVKQEMKLLTRHFEIVVEMTVMLKKLLSPNIGILYINYVFRFCFLSFMLATSSGMHFEKCLLVSYTIGALIQFYILCYCIQQLLEASTTVADDVVHEKWYLHDVKFQHIILMITLANKLKCKLSSFRNIDLTLPSFMSILNQAYSVCLLFLKA</sequence>
<feature type="transmembrane region" description="Helical" evidence="10">
    <location>
        <begin position="129"/>
        <end position="150"/>
    </location>
</feature>
<keyword evidence="4 10" id="KW-0812">Transmembrane</keyword>
<keyword evidence="6 10" id="KW-1133">Transmembrane helix</keyword>
<reference evidence="13" key="2">
    <citation type="submission" date="2025-04" db="UniProtKB">
        <authorList>
            <consortium name="RefSeq"/>
        </authorList>
    </citation>
    <scope>IDENTIFICATION</scope>
    <source>
        <strain evidence="13">DH4</strain>
        <tissue evidence="13">Whole body</tissue>
    </source>
</reference>
<proteinExistence type="inferred from homology"/>
<dbReference type="GeneID" id="102654841"/>
<keyword evidence="8 10" id="KW-0675">Receptor</keyword>
<feature type="transmembrane region" description="Helical" evidence="10">
    <location>
        <begin position="309"/>
        <end position="331"/>
    </location>
</feature>
<evidence type="ECO:0000256" key="8">
    <source>
        <dbReference type="ARBA" id="ARBA00023170"/>
    </source>
</evidence>
<dbReference type="GO" id="GO:0005549">
    <property type="term" value="F:odorant binding"/>
    <property type="evidence" value="ECO:0007669"/>
    <property type="project" value="InterPro"/>
</dbReference>
<evidence type="ECO:0000313" key="12">
    <source>
        <dbReference type="Proteomes" id="UP000005203"/>
    </source>
</evidence>
<evidence type="ECO:0000256" key="4">
    <source>
        <dbReference type="ARBA" id="ARBA00022692"/>
    </source>
</evidence>
<dbReference type="OrthoDB" id="8185860at2759"/>